<dbReference type="InterPro" id="IPR050273">
    <property type="entry name" value="GppA/Ppx_hydrolase"/>
</dbReference>
<dbReference type="InterPro" id="IPR003695">
    <property type="entry name" value="Ppx_GppA_N"/>
</dbReference>
<comment type="similarity">
    <text evidence="1">Belongs to the GppA/Ppx family.</text>
</comment>
<evidence type="ECO:0000259" key="3">
    <source>
        <dbReference type="Pfam" id="PF02541"/>
    </source>
</evidence>
<comment type="caution">
    <text evidence="4">The sequence shown here is derived from an EMBL/GenBank/DDBJ whole genome shotgun (WGS) entry which is preliminary data.</text>
</comment>
<dbReference type="EMBL" id="PDJK01000002">
    <property type="protein sequence ID" value="PFG47815.1"/>
    <property type="molecule type" value="Genomic_DNA"/>
</dbReference>
<dbReference type="CDD" id="cd24056">
    <property type="entry name" value="ASKHA_NBD_MtPPX1-like"/>
    <property type="match status" value="1"/>
</dbReference>
<organism evidence="4 5">
    <name type="scientific">Amycolatopsis sulphurea</name>
    <dbReference type="NCBI Taxonomy" id="76022"/>
    <lineage>
        <taxon>Bacteria</taxon>
        <taxon>Bacillati</taxon>
        <taxon>Actinomycetota</taxon>
        <taxon>Actinomycetes</taxon>
        <taxon>Pseudonocardiales</taxon>
        <taxon>Pseudonocardiaceae</taxon>
        <taxon>Amycolatopsis</taxon>
    </lineage>
</organism>
<dbReference type="PANTHER" id="PTHR30005">
    <property type="entry name" value="EXOPOLYPHOSPHATASE"/>
    <property type="match status" value="1"/>
</dbReference>
<protein>
    <submittedName>
        <fullName evidence="4">Ppx/GppA phosphatase</fullName>
    </submittedName>
</protein>
<keyword evidence="2" id="KW-0378">Hydrolase</keyword>
<gene>
    <name evidence="4" type="ORF">ATK36_2869</name>
</gene>
<feature type="domain" description="Ppx/GppA phosphatase N-terminal" evidence="3">
    <location>
        <begin position="25"/>
        <end position="313"/>
    </location>
</feature>
<dbReference type="Proteomes" id="UP000243542">
    <property type="component" value="Unassembled WGS sequence"/>
</dbReference>
<dbReference type="FunFam" id="3.30.420.150:FF:000006">
    <property type="entry name" value="Ppx/GppA family phosphatase"/>
    <property type="match status" value="1"/>
</dbReference>
<name>A0A2A9FBL8_9PSEU</name>
<evidence type="ECO:0000256" key="1">
    <source>
        <dbReference type="ARBA" id="ARBA00007125"/>
    </source>
</evidence>
<keyword evidence="5" id="KW-1185">Reference proteome</keyword>
<dbReference type="Gene3D" id="3.30.420.40">
    <property type="match status" value="1"/>
</dbReference>
<accession>A0A2A9FBL8</accession>
<dbReference type="PANTHER" id="PTHR30005:SF0">
    <property type="entry name" value="RETROGRADE REGULATION PROTEIN 2"/>
    <property type="match status" value="1"/>
</dbReference>
<evidence type="ECO:0000256" key="2">
    <source>
        <dbReference type="ARBA" id="ARBA00022801"/>
    </source>
</evidence>
<dbReference type="SUPFAM" id="SSF53067">
    <property type="entry name" value="Actin-like ATPase domain"/>
    <property type="match status" value="2"/>
</dbReference>
<dbReference type="FunFam" id="3.30.420.40:FF:000138">
    <property type="entry name" value="Exopolyphosphatase 1"/>
    <property type="match status" value="1"/>
</dbReference>
<dbReference type="Pfam" id="PF02541">
    <property type="entry name" value="Ppx-GppA"/>
    <property type="match status" value="1"/>
</dbReference>
<sequence length="335" mass="35660">MGPVRWFLVRLGVLDVGSNTVHLLVVDAHRGAHPTPMHSEKSVLRLAEQITRAGDLSRSGEEELIRAVDSARASAVRLGCEDVLAFATSAVREAKNSAKVLARVAAETGVDLRVLSGVDEARLTFLAVRRWFGWSAGQLLVLDIGGGSLEVAMGRDEEPVLAESLPLGAGRITRTRFHRDPPTRSEVVATSAWLEDQLGPLAGKIARAGRPDRVVATSKTFRSLARLTGSAPSAAGPRVRRTLTDTALRQLISFVSRMPAADLAELEGVSPSRSHQLVAGALVAQAAMRALSVGELEICPWALREGVILRRLDLANGTDDTGAVRAGVSANGEDR</sequence>
<dbReference type="AlphaFoldDB" id="A0A2A9FBL8"/>
<proteinExistence type="inferred from homology"/>
<dbReference type="Gene3D" id="3.30.420.150">
    <property type="entry name" value="Exopolyphosphatase. Domain 2"/>
    <property type="match status" value="1"/>
</dbReference>
<reference evidence="4 5" key="1">
    <citation type="submission" date="2017-10" db="EMBL/GenBank/DDBJ databases">
        <title>Sequencing the genomes of 1000 actinobacteria strains.</title>
        <authorList>
            <person name="Klenk H.-P."/>
        </authorList>
    </citation>
    <scope>NUCLEOTIDE SEQUENCE [LARGE SCALE GENOMIC DNA]</scope>
    <source>
        <strain evidence="4 5">DSM 46092</strain>
    </source>
</reference>
<evidence type="ECO:0000313" key="5">
    <source>
        <dbReference type="Proteomes" id="UP000243542"/>
    </source>
</evidence>
<dbReference type="InterPro" id="IPR043129">
    <property type="entry name" value="ATPase_NBD"/>
</dbReference>
<dbReference type="GO" id="GO:0016462">
    <property type="term" value="F:pyrophosphatase activity"/>
    <property type="evidence" value="ECO:0007669"/>
    <property type="project" value="TreeGrafter"/>
</dbReference>
<evidence type="ECO:0000313" key="4">
    <source>
        <dbReference type="EMBL" id="PFG47815.1"/>
    </source>
</evidence>